<accession>A0A9Q8SIS7</accession>
<dbReference type="InterPro" id="IPR015943">
    <property type="entry name" value="WD40/YVTN_repeat-like_dom_sf"/>
</dbReference>
<dbReference type="KEGG" id="clup:CLUP02_03371"/>
<dbReference type="InterPro" id="IPR001680">
    <property type="entry name" value="WD40_rpt"/>
</dbReference>
<keyword evidence="2" id="KW-1185">Reference proteome</keyword>
<dbReference type="RefSeq" id="XP_049139536.1">
    <property type="nucleotide sequence ID" value="XM_049282393.1"/>
</dbReference>
<name>A0A9Q8SIS7_9PEZI</name>
<evidence type="ECO:0000313" key="2">
    <source>
        <dbReference type="Proteomes" id="UP000830671"/>
    </source>
</evidence>
<dbReference type="Gene3D" id="2.130.10.10">
    <property type="entry name" value="YVTN repeat-like/Quinoprotein amine dehydrogenase"/>
    <property type="match status" value="3"/>
</dbReference>
<dbReference type="AlphaFoldDB" id="A0A9Q8SIS7"/>
<dbReference type="GeneID" id="73337403"/>
<evidence type="ECO:0000313" key="1">
    <source>
        <dbReference type="EMBL" id="UQC77898.1"/>
    </source>
</evidence>
<protein>
    <submittedName>
        <fullName evidence="1">WD40 domain-containing protein</fullName>
    </submittedName>
</protein>
<dbReference type="SMART" id="SM00320">
    <property type="entry name" value="WD40"/>
    <property type="match status" value="3"/>
</dbReference>
<dbReference type="EMBL" id="CP019474">
    <property type="protein sequence ID" value="UQC77898.1"/>
    <property type="molecule type" value="Genomic_DNA"/>
</dbReference>
<dbReference type="PANTHER" id="PTHR16220">
    <property type="entry name" value="WD REPEAT PROTEIN 8-RELATED"/>
    <property type="match status" value="1"/>
</dbReference>
<reference evidence="1" key="1">
    <citation type="journal article" date="2021" name="Mol. Plant Microbe Interact.">
        <title>Complete Genome Sequence of the Plant-Pathogenic Fungus Colletotrichum lupini.</title>
        <authorList>
            <person name="Baroncelli R."/>
            <person name="Pensec F."/>
            <person name="Da Lio D."/>
            <person name="Boufleur T."/>
            <person name="Vicente I."/>
            <person name="Sarrocco S."/>
            <person name="Picot A."/>
            <person name="Baraldi E."/>
            <person name="Sukno S."/>
            <person name="Thon M."/>
            <person name="Le Floch G."/>
        </authorList>
    </citation>
    <scope>NUCLEOTIDE SEQUENCE</scope>
    <source>
        <strain evidence="1">IMI 504893</strain>
    </source>
</reference>
<gene>
    <name evidence="1" type="ORF">CLUP02_03371</name>
</gene>
<organism evidence="1 2">
    <name type="scientific">Colletotrichum lupini</name>
    <dbReference type="NCBI Taxonomy" id="145971"/>
    <lineage>
        <taxon>Eukaryota</taxon>
        <taxon>Fungi</taxon>
        <taxon>Dikarya</taxon>
        <taxon>Ascomycota</taxon>
        <taxon>Pezizomycotina</taxon>
        <taxon>Sordariomycetes</taxon>
        <taxon>Hypocreomycetidae</taxon>
        <taxon>Glomerellales</taxon>
        <taxon>Glomerellaceae</taxon>
        <taxon>Colletotrichum</taxon>
        <taxon>Colletotrichum acutatum species complex</taxon>
    </lineage>
</organism>
<dbReference type="SUPFAM" id="SSF82171">
    <property type="entry name" value="DPP6 N-terminal domain-like"/>
    <property type="match status" value="1"/>
</dbReference>
<dbReference type="InterPro" id="IPR052778">
    <property type="entry name" value="Centrosome-WD_assoc"/>
</dbReference>
<dbReference type="GO" id="GO:0005815">
    <property type="term" value="C:microtubule organizing center"/>
    <property type="evidence" value="ECO:0007669"/>
    <property type="project" value="TreeGrafter"/>
</dbReference>
<dbReference type="GO" id="GO:1990811">
    <property type="term" value="C:MWP complex"/>
    <property type="evidence" value="ECO:0007669"/>
    <property type="project" value="TreeGrafter"/>
</dbReference>
<proteinExistence type="predicted"/>
<dbReference type="GO" id="GO:1990810">
    <property type="term" value="P:microtubule anchoring at mitotic spindle pole body"/>
    <property type="evidence" value="ECO:0007669"/>
    <property type="project" value="TreeGrafter"/>
</dbReference>
<sequence>MHFSRIFKSSPHCASSPDGNLIATLSPTSVSVRSVETLETIHSVKLPSNVGPAYALRWSPSSRRILACFSDQVLIYSASGPGYRGVIRNPATPNLKPTFVQFGASDTEIFMCSSYGLKFSIFDLATSRTTEISNPKFHQASVASRGFALRPGSGHLAILTRVAGKDIASVHHIKTRQVLRSWQPDTVDAQGLAWTPDGRWLLMWESAAQGHKILFYTPDGHLFKTWSGPSPWAIEEKHYELGAGVKHCQVSPDGAHIAVCDHTRSVCVLETKSAAESMRLEHPATITPRDTVQIWQEEIATTQSGSQHSFSRATQSVSAPGRASNGIVDTKLARTFSVFDASSSLLATTLEDCPSTVWVWDLASSELRAVLIFHSQILAFSWHPKQRELLMVTCEGDNYAGLVFVWDPLSDGPKTVHFRGQLPDAKVLGKPQASWLDWTGDSAVLLLGDSKHHLMASLAEAEESGAPWQDAQRNDLTMTTGKDETQMEAPALDDFDEDLSGLDMSEQRHHFGSRRLHQKLPRPTIRRQAPNLRVSRRSYWFPSYPRLRGGAAERDDGYSTRTDLMQKVVEGLSVVSVRISCGQPQHGFKDRALHETVQNSSARRSNSAPRLVDVVLRGFSQLTPICLFVSTTRKPRLYNVLELQATYSGTASNQLTAGVYDGTFSVRACSPRVYHSNLPLAVDDQGQRLRMHSDFDQHFQLFMDHLINRWSLVIVPNGSRHIFSDDSIMIAAVLLDPTTAKELMRAIGDCAQNKLASSRTPHVNELHHTFFVATFFGAACTAGIGTRSLLTPKPQSVAHGFGYLGQDDYFQRRWNVCLPSTGSDWDNPGAALAEISLSSN</sequence>
<dbReference type="PANTHER" id="PTHR16220:SF0">
    <property type="entry name" value="WD REPEAT-CONTAINING PROTEIN WRAP73"/>
    <property type="match status" value="1"/>
</dbReference>
<dbReference type="Proteomes" id="UP000830671">
    <property type="component" value="Chromosome 2"/>
</dbReference>